<sequence>IFPQIGSVHYLGSQFLGLSLLQLSNNFRRLREKYDADAVNNRFGPHLLKSVIVVGFDGFHEFSKCPFILTVTRTNVNAAPTCSVFALFTCKKKTLLHILDKHFKT</sequence>
<reference evidence="1" key="3">
    <citation type="submission" date="2025-08" db="UniProtKB">
        <authorList>
            <consortium name="Ensembl"/>
        </authorList>
    </citation>
    <scope>IDENTIFICATION</scope>
    <source>
        <strain evidence="1">HSOK</strain>
    </source>
</reference>
<reference evidence="1 2" key="2">
    <citation type="submission" date="2017-04" db="EMBL/GenBank/DDBJ databases">
        <title>CpG methylation of centromeres and impact of large insertions on vertebrate speciation.</title>
        <authorList>
            <person name="Ichikawa K."/>
            <person name="Yoshimura J."/>
            <person name="Morishita S."/>
        </authorList>
    </citation>
    <scope>NUCLEOTIDE SEQUENCE</scope>
    <source>
        <strain evidence="1 2">HSOK</strain>
    </source>
</reference>
<evidence type="ECO:0000313" key="1">
    <source>
        <dbReference type="Ensembl" id="ENSORLP00015015381.1"/>
    </source>
</evidence>
<name>A0A3P9I5S5_ORYLA</name>
<organism evidence="1 2">
    <name type="scientific">Oryzias latipes</name>
    <name type="common">Japanese rice fish</name>
    <name type="synonym">Japanese killifish</name>
    <dbReference type="NCBI Taxonomy" id="8090"/>
    <lineage>
        <taxon>Eukaryota</taxon>
        <taxon>Metazoa</taxon>
        <taxon>Chordata</taxon>
        <taxon>Craniata</taxon>
        <taxon>Vertebrata</taxon>
        <taxon>Euteleostomi</taxon>
        <taxon>Actinopterygii</taxon>
        <taxon>Neopterygii</taxon>
        <taxon>Teleostei</taxon>
        <taxon>Neoteleostei</taxon>
        <taxon>Acanthomorphata</taxon>
        <taxon>Ovalentaria</taxon>
        <taxon>Atherinomorphae</taxon>
        <taxon>Beloniformes</taxon>
        <taxon>Adrianichthyidae</taxon>
        <taxon>Oryziinae</taxon>
        <taxon>Oryzias</taxon>
    </lineage>
</organism>
<dbReference type="Proteomes" id="UP000265200">
    <property type="component" value="Chromosome 12"/>
</dbReference>
<dbReference type="AlphaFoldDB" id="A0A3P9I5S5"/>
<proteinExistence type="predicted"/>
<evidence type="ECO:0000313" key="2">
    <source>
        <dbReference type="Proteomes" id="UP000265200"/>
    </source>
</evidence>
<dbReference type="Ensembl" id="ENSORLT00015033869.1">
    <property type="protein sequence ID" value="ENSORLP00015015381.1"/>
    <property type="gene ID" value="ENSORLG00015016303.1"/>
</dbReference>
<reference evidence="1" key="4">
    <citation type="submission" date="2025-09" db="UniProtKB">
        <authorList>
            <consortium name="Ensembl"/>
        </authorList>
    </citation>
    <scope>IDENTIFICATION</scope>
    <source>
        <strain evidence="1">HSOK</strain>
    </source>
</reference>
<accession>A0A3P9I5S5</accession>
<protein>
    <submittedName>
        <fullName evidence="1">Uncharacterized protein</fullName>
    </submittedName>
</protein>
<reference key="1">
    <citation type="journal article" date="2007" name="Nature">
        <title>The medaka draft genome and insights into vertebrate genome evolution.</title>
        <authorList>
            <person name="Kasahara M."/>
            <person name="Naruse K."/>
            <person name="Sasaki S."/>
            <person name="Nakatani Y."/>
            <person name="Qu W."/>
            <person name="Ahsan B."/>
            <person name="Yamada T."/>
            <person name="Nagayasu Y."/>
            <person name="Doi K."/>
            <person name="Kasai Y."/>
            <person name="Jindo T."/>
            <person name="Kobayashi D."/>
            <person name="Shimada A."/>
            <person name="Toyoda A."/>
            <person name="Kuroki Y."/>
            <person name="Fujiyama A."/>
            <person name="Sasaki T."/>
            <person name="Shimizu A."/>
            <person name="Asakawa S."/>
            <person name="Shimizu N."/>
            <person name="Hashimoto S."/>
            <person name="Yang J."/>
            <person name="Lee Y."/>
            <person name="Matsushima K."/>
            <person name="Sugano S."/>
            <person name="Sakaizumi M."/>
            <person name="Narita T."/>
            <person name="Ohishi K."/>
            <person name="Haga S."/>
            <person name="Ohta F."/>
            <person name="Nomoto H."/>
            <person name="Nogata K."/>
            <person name="Morishita T."/>
            <person name="Endo T."/>
            <person name="Shin-I T."/>
            <person name="Takeda H."/>
            <person name="Morishita S."/>
            <person name="Kohara Y."/>
        </authorList>
    </citation>
    <scope>NUCLEOTIDE SEQUENCE [LARGE SCALE GENOMIC DNA]</scope>
    <source>
        <strain>Hd-rR</strain>
    </source>
</reference>